<evidence type="ECO:0000256" key="1">
    <source>
        <dbReference type="SAM" id="MobiDB-lite"/>
    </source>
</evidence>
<proteinExistence type="predicted"/>
<feature type="region of interest" description="Disordered" evidence="1">
    <location>
        <begin position="219"/>
        <end position="251"/>
    </location>
</feature>
<sequence>MATKDELIAQARRLLESAGVDVSSEDVVRAVLTQPRDLFSPLGNGGAVPAPSAHDQHANASQTPNGSTGFEPLADGRAPHAQAAAPLREYLSEAVRLRNYEPPPARVFSPNEVTAKANRVNHKTKAAALVQHPYGAIVEYPQTGAVSGEAIAHRFPIDPERPFLPHNSFQYSLGGTHGAHDAKCSLIHDDGRAVACKSYLYSCTGVRCCTFSPTPGDITEQSSHGQHSFTSPSRHAALRAERARQQSEQVTDAQREVFTKTLAFYTALRKLGCAFTCADGVQDTHEDAEVDIPRDIRAPQRTHCAGKVLFKRDSSGRSYLECEHRHSADRAHLVLRNLQDYDTSYLEALVKGDMETVCQHEELACSRGYGPLVSCSHTRSCRSQAQQCLHWHRTTDGALEPGLMSTDPAPCSAQFRIYVPKDLFTNPFIVVLCINPHSHPVPERSMTPPPLREAFKSMLSTMDWRLADATPLRVVQDSGFMCSLRQALDWSDPRDPSLSDLHPSLGNRDHAGYIIDAIRSTSAYPCGTDFEGAQHMYRQQLNDPPAQRYVRLAQSVHLPGRTEPVKLIVCMSPSQSAQFKRAKRVQLDMAFNRVKGFLEFEVVTWDLASSQSVTLCRAFTECQSAEAYLELFRSIFRIIEEDTGSPVRVRHIHGDGLEIVTADEHKGQALGLGLLMVELARSITAPDFCEPQKRLCDLTAYEHLARFFRLCLVHFKRNIQKLQLSGDVTDPKVLAAMYSLASTEPHADFSGALATIRAGGKKARDWLHDKEVSCPFAIPALYHPYSKIPLHVWLAGASNSNGVEQAHRNVNRDGKGLPLVGGIQRGRQYDAREEKSTLVMQNENIAPRYGPATHAMRQERAIVRNVRGAKRKLEAADEKIIKRRARVEELQARVTSSAASFQAALQSGDRSAATAASRYLFSYEDDLAAESAALSSAESRGSGRLALAPLRDNGSLYRLEVPSSSSSSSRITHPQPPFQYPLSASTSNTYSSNPPLPPIMPFYGSNASALLTTSDQPGAPPTFPSFPIVPPLYDDIDSSAWCYPDVNPFRM</sequence>
<feature type="region of interest" description="Disordered" evidence="1">
    <location>
        <begin position="959"/>
        <end position="989"/>
    </location>
</feature>
<name>A0A165G9Z6_EXIGL</name>
<evidence type="ECO:0000313" key="2">
    <source>
        <dbReference type="EMBL" id="KZV90206.1"/>
    </source>
</evidence>
<evidence type="ECO:0000313" key="3">
    <source>
        <dbReference type="Proteomes" id="UP000077266"/>
    </source>
</evidence>
<dbReference type="EMBL" id="KV426054">
    <property type="protein sequence ID" value="KZV90206.1"/>
    <property type="molecule type" value="Genomic_DNA"/>
</dbReference>
<gene>
    <name evidence="2" type="ORF">EXIGLDRAFT_837978</name>
</gene>
<feature type="region of interest" description="Disordered" evidence="1">
    <location>
        <begin position="38"/>
        <end position="75"/>
    </location>
</feature>
<accession>A0A165G9Z6</accession>
<dbReference type="AlphaFoldDB" id="A0A165G9Z6"/>
<feature type="compositionally biased region" description="Polar residues" evidence="1">
    <location>
        <begin position="219"/>
        <end position="233"/>
    </location>
</feature>
<keyword evidence="3" id="KW-1185">Reference proteome</keyword>
<dbReference type="Proteomes" id="UP000077266">
    <property type="component" value="Unassembled WGS sequence"/>
</dbReference>
<feature type="compositionally biased region" description="Polar residues" evidence="1">
    <location>
        <begin position="58"/>
        <end position="68"/>
    </location>
</feature>
<dbReference type="OrthoDB" id="3268409at2759"/>
<protein>
    <submittedName>
        <fullName evidence="2">Uncharacterized protein</fullName>
    </submittedName>
</protein>
<organism evidence="2 3">
    <name type="scientific">Exidia glandulosa HHB12029</name>
    <dbReference type="NCBI Taxonomy" id="1314781"/>
    <lineage>
        <taxon>Eukaryota</taxon>
        <taxon>Fungi</taxon>
        <taxon>Dikarya</taxon>
        <taxon>Basidiomycota</taxon>
        <taxon>Agaricomycotina</taxon>
        <taxon>Agaricomycetes</taxon>
        <taxon>Auriculariales</taxon>
        <taxon>Exidiaceae</taxon>
        <taxon>Exidia</taxon>
    </lineage>
</organism>
<dbReference type="InParanoid" id="A0A165G9Z6"/>
<reference evidence="2 3" key="1">
    <citation type="journal article" date="2016" name="Mol. Biol. Evol.">
        <title>Comparative Genomics of Early-Diverging Mushroom-Forming Fungi Provides Insights into the Origins of Lignocellulose Decay Capabilities.</title>
        <authorList>
            <person name="Nagy L.G."/>
            <person name="Riley R."/>
            <person name="Tritt A."/>
            <person name="Adam C."/>
            <person name="Daum C."/>
            <person name="Floudas D."/>
            <person name="Sun H."/>
            <person name="Yadav J.S."/>
            <person name="Pangilinan J."/>
            <person name="Larsson K.H."/>
            <person name="Matsuura K."/>
            <person name="Barry K."/>
            <person name="Labutti K."/>
            <person name="Kuo R."/>
            <person name="Ohm R.A."/>
            <person name="Bhattacharya S.S."/>
            <person name="Shirouzu T."/>
            <person name="Yoshinaga Y."/>
            <person name="Martin F.M."/>
            <person name="Grigoriev I.V."/>
            <person name="Hibbett D.S."/>
        </authorList>
    </citation>
    <scope>NUCLEOTIDE SEQUENCE [LARGE SCALE GENOMIC DNA]</scope>
    <source>
        <strain evidence="2 3">HHB12029</strain>
    </source>
</reference>